<reference evidence="2 3" key="1">
    <citation type="journal article" date="2016" name="Genome Biol. Evol.">
        <title>Gene Family Evolution Reflects Adaptation to Soil Environmental Stressors in the Genome of the Collembolan Orchesella cincta.</title>
        <authorList>
            <person name="Faddeeva-Vakhrusheva A."/>
            <person name="Derks M.F."/>
            <person name="Anvar S.Y."/>
            <person name="Agamennone V."/>
            <person name="Suring W."/>
            <person name="Smit S."/>
            <person name="van Straalen N.M."/>
            <person name="Roelofs D."/>
        </authorList>
    </citation>
    <scope>NUCLEOTIDE SEQUENCE [LARGE SCALE GENOMIC DNA]</scope>
    <source>
        <tissue evidence="2">Mixed pool</tissue>
    </source>
</reference>
<dbReference type="AlphaFoldDB" id="A0A1D2NKB0"/>
<dbReference type="EMBL" id="LJIJ01000017">
    <property type="protein sequence ID" value="ODN05718.1"/>
    <property type="molecule type" value="Genomic_DNA"/>
</dbReference>
<dbReference type="GO" id="GO:0005085">
    <property type="term" value="F:guanyl-nucleotide exchange factor activity"/>
    <property type="evidence" value="ECO:0007669"/>
    <property type="project" value="TreeGrafter"/>
</dbReference>
<comment type="caution">
    <text evidence="2">The sequence shown here is derived from an EMBL/GenBank/DDBJ whole genome shotgun (WGS) entry which is preliminary data.</text>
</comment>
<dbReference type="Pfam" id="PF00415">
    <property type="entry name" value="RCC1"/>
    <property type="match status" value="1"/>
</dbReference>
<evidence type="ECO:0000313" key="3">
    <source>
        <dbReference type="Proteomes" id="UP000094527"/>
    </source>
</evidence>
<evidence type="ECO:0000256" key="1">
    <source>
        <dbReference type="PROSITE-ProRule" id="PRU00235"/>
    </source>
</evidence>
<dbReference type="InterPro" id="IPR009091">
    <property type="entry name" value="RCC1/BLIP-II"/>
</dbReference>
<organism evidence="2 3">
    <name type="scientific">Orchesella cincta</name>
    <name type="common">Springtail</name>
    <name type="synonym">Podura cincta</name>
    <dbReference type="NCBI Taxonomy" id="48709"/>
    <lineage>
        <taxon>Eukaryota</taxon>
        <taxon>Metazoa</taxon>
        <taxon>Ecdysozoa</taxon>
        <taxon>Arthropoda</taxon>
        <taxon>Hexapoda</taxon>
        <taxon>Collembola</taxon>
        <taxon>Entomobryomorpha</taxon>
        <taxon>Entomobryoidea</taxon>
        <taxon>Orchesellidae</taxon>
        <taxon>Orchesellinae</taxon>
        <taxon>Orchesella</taxon>
    </lineage>
</organism>
<evidence type="ECO:0000313" key="2">
    <source>
        <dbReference type="EMBL" id="ODN05718.1"/>
    </source>
</evidence>
<dbReference type="PANTHER" id="PTHR46337">
    <property type="entry name" value="RCC1-LIKE G EXCHANGING FACTOR-LIKE PROTEIN"/>
    <property type="match status" value="1"/>
</dbReference>
<protein>
    <submittedName>
        <fullName evidence="2">Williams-Beuren syndrome chromosomal region 16 protein</fullName>
    </submittedName>
</protein>
<dbReference type="GO" id="GO:0019843">
    <property type="term" value="F:rRNA binding"/>
    <property type="evidence" value="ECO:0007669"/>
    <property type="project" value="TreeGrafter"/>
</dbReference>
<keyword evidence="3" id="KW-1185">Reference proteome</keyword>
<dbReference type="SUPFAM" id="SSF50985">
    <property type="entry name" value="RCC1/BLIP-II"/>
    <property type="match status" value="1"/>
</dbReference>
<dbReference type="OrthoDB" id="70707at2759"/>
<gene>
    <name evidence="2" type="ORF">Ocin01_00932</name>
</gene>
<dbReference type="OMA" id="SIECAPR"/>
<dbReference type="PRINTS" id="PR00633">
    <property type="entry name" value="RCCNDNSATION"/>
</dbReference>
<dbReference type="GO" id="GO:0005743">
    <property type="term" value="C:mitochondrial inner membrane"/>
    <property type="evidence" value="ECO:0007669"/>
    <property type="project" value="TreeGrafter"/>
</dbReference>
<dbReference type="Gene3D" id="2.130.10.30">
    <property type="entry name" value="Regulator of chromosome condensation 1/beta-lactamase-inhibitor protein II"/>
    <property type="match status" value="1"/>
</dbReference>
<dbReference type="STRING" id="48709.A0A1D2NKB0"/>
<feature type="repeat" description="RCC1" evidence="1">
    <location>
        <begin position="148"/>
        <end position="207"/>
    </location>
</feature>
<dbReference type="PANTHER" id="PTHR46337:SF1">
    <property type="entry name" value="RCC1-LIKE G EXCHANGING FACTOR-LIKE PROTEIN"/>
    <property type="match status" value="1"/>
</dbReference>
<dbReference type="Proteomes" id="UP000094527">
    <property type="component" value="Unassembled WGS sequence"/>
</dbReference>
<dbReference type="GO" id="GO:0070131">
    <property type="term" value="P:positive regulation of mitochondrial translation"/>
    <property type="evidence" value="ECO:0007669"/>
    <property type="project" value="TreeGrafter"/>
</dbReference>
<proteinExistence type="predicted"/>
<feature type="repeat" description="RCC1" evidence="1">
    <location>
        <begin position="268"/>
        <end position="299"/>
    </location>
</feature>
<dbReference type="InterPro" id="IPR053035">
    <property type="entry name" value="Mitochondrial_GEF_domain"/>
</dbReference>
<name>A0A1D2NKB0_ORCCI</name>
<dbReference type="PROSITE" id="PS50012">
    <property type="entry name" value="RCC1_3"/>
    <property type="match status" value="2"/>
</dbReference>
<sequence>MKHLKVLGELFNSSTLCVHCSNKVFDRGGVARAKSSFFTSSFRLCRSFSTTPLRLKKKKDYYAEEKLPIFDYGKIHSEKKRLYVFGGAAHGALGLQTLLRPEKDHHKKMLYMQRPVRHTFGDLHTVTNMAAGHGFSLVSVKPKKDNDPVVFGCGYNKMSQLGYQPGTRDFSLGALIAFVPIPLPLNKTTKVIALGAGRGHSLISVEGMGLLTLGENSYGQCGRSIIDDEEYQGSKYVCRIPSFGPSQDYDVVQIASRFDVSVCLTRMGTVYTFGCNNQGQLGRGKDISRPWEPAQLEGT</sequence>
<accession>A0A1D2NKB0</accession>
<dbReference type="InterPro" id="IPR000408">
    <property type="entry name" value="Reg_chr_condens"/>
</dbReference>